<evidence type="ECO:0000256" key="1">
    <source>
        <dbReference type="ARBA" id="ARBA00004127"/>
    </source>
</evidence>
<keyword evidence="8" id="KW-1185">Reference proteome</keyword>
<evidence type="ECO:0000259" key="6">
    <source>
        <dbReference type="Pfam" id="PF06803"/>
    </source>
</evidence>
<feature type="transmembrane region" description="Helical" evidence="5">
    <location>
        <begin position="28"/>
        <end position="50"/>
    </location>
</feature>
<name>A0ABU5VVX5_9BACT</name>
<gene>
    <name evidence="7" type="ORF">SHI21_13320</name>
</gene>
<dbReference type="InterPro" id="IPR010652">
    <property type="entry name" value="DUF1232"/>
</dbReference>
<comment type="caution">
    <text evidence="7">The sequence shown here is derived from an EMBL/GenBank/DDBJ whole genome shotgun (WGS) entry which is preliminary data.</text>
</comment>
<sequence length="116" mass="13557">MKNFFVKLKNFLTETANDERIPSRDKKVLVAMVALLISPIDIIPDWIPVIGLLDDLIILALIMDYFFEVLDQTILLSHYPWGMKSFARIRRIAGVLSFFVPNIIKDNLWKYTRDPF</sequence>
<proteinExistence type="predicted"/>
<dbReference type="Pfam" id="PF06803">
    <property type="entry name" value="DUF1232"/>
    <property type="match status" value="1"/>
</dbReference>
<organism evidence="7 8">
    <name type="scientific">Bacteriovorax antarcticus</name>
    <dbReference type="NCBI Taxonomy" id="3088717"/>
    <lineage>
        <taxon>Bacteria</taxon>
        <taxon>Pseudomonadati</taxon>
        <taxon>Bdellovibrionota</taxon>
        <taxon>Bacteriovoracia</taxon>
        <taxon>Bacteriovoracales</taxon>
        <taxon>Bacteriovoracaceae</taxon>
        <taxon>Bacteriovorax</taxon>
    </lineage>
</organism>
<evidence type="ECO:0000256" key="3">
    <source>
        <dbReference type="ARBA" id="ARBA00022989"/>
    </source>
</evidence>
<evidence type="ECO:0000256" key="4">
    <source>
        <dbReference type="ARBA" id="ARBA00023136"/>
    </source>
</evidence>
<protein>
    <submittedName>
        <fullName evidence="7">YkvA family protein</fullName>
    </submittedName>
</protein>
<evidence type="ECO:0000313" key="8">
    <source>
        <dbReference type="Proteomes" id="UP001302274"/>
    </source>
</evidence>
<accession>A0ABU5VVX5</accession>
<evidence type="ECO:0000313" key="7">
    <source>
        <dbReference type="EMBL" id="MEA9357199.1"/>
    </source>
</evidence>
<dbReference type="Proteomes" id="UP001302274">
    <property type="component" value="Unassembled WGS sequence"/>
</dbReference>
<evidence type="ECO:0000256" key="5">
    <source>
        <dbReference type="SAM" id="Phobius"/>
    </source>
</evidence>
<keyword evidence="4 5" id="KW-0472">Membrane</keyword>
<feature type="domain" description="DUF1232" evidence="6">
    <location>
        <begin position="26"/>
        <end position="61"/>
    </location>
</feature>
<feature type="transmembrane region" description="Helical" evidence="5">
    <location>
        <begin position="56"/>
        <end position="81"/>
    </location>
</feature>
<keyword evidence="2 5" id="KW-0812">Transmembrane</keyword>
<evidence type="ECO:0000256" key="2">
    <source>
        <dbReference type="ARBA" id="ARBA00022692"/>
    </source>
</evidence>
<dbReference type="EMBL" id="JAYGJQ010000002">
    <property type="protein sequence ID" value="MEA9357199.1"/>
    <property type="molecule type" value="Genomic_DNA"/>
</dbReference>
<dbReference type="RefSeq" id="WP_323577101.1">
    <property type="nucleotide sequence ID" value="NZ_JAYGJQ010000002.1"/>
</dbReference>
<reference evidence="7 8" key="1">
    <citation type="submission" date="2023-11" db="EMBL/GenBank/DDBJ databases">
        <title>A Novel Polar Bacteriovorax (B. antarcticus) Isolated from the Biocrust in Antarctica.</title>
        <authorList>
            <person name="Mun W."/>
            <person name="Choi S.Y."/>
            <person name="Mitchell R.J."/>
        </authorList>
    </citation>
    <scope>NUCLEOTIDE SEQUENCE [LARGE SCALE GENOMIC DNA]</scope>
    <source>
        <strain evidence="7 8">PP10</strain>
    </source>
</reference>
<keyword evidence="3 5" id="KW-1133">Transmembrane helix</keyword>
<comment type="subcellular location">
    <subcellularLocation>
        <location evidence="1">Endomembrane system</location>
        <topology evidence="1">Multi-pass membrane protein</topology>
    </subcellularLocation>
</comment>